<comment type="caution">
    <text evidence="1">The sequence shown here is derived from an EMBL/GenBank/DDBJ whole genome shotgun (WGS) entry which is preliminary data.</text>
</comment>
<keyword evidence="2" id="KW-1185">Reference proteome</keyword>
<dbReference type="InterPro" id="IPR014918">
    <property type="entry name" value="Phage_tail_3"/>
</dbReference>
<dbReference type="Pfam" id="PF08813">
    <property type="entry name" value="Phage_tail_3"/>
    <property type="match status" value="1"/>
</dbReference>
<evidence type="ECO:0000313" key="1">
    <source>
        <dbReference type="EMBL" id="OZI23619.1"/>
    </source>
</evidence>
<dbReference type="EMBL" id="NEVJ01000002">
    <property type="protein sequence ID" value="OZI23619.1"/>
    <property type="molecule type" value="Genomic_DNA"/>
</dbReference>
<dbReference type="OrthoDB" id="6538688at2"/>
<name>A0A261RF19_9BORD</name>
<dbReference type="AlphaFoldDB" id="A0A261RF19"/>
<organism evidence="1 2">
    <name type="scientific">Bordetella genomosp. 9</name>
    <dbReference type="NCBI Taxonomy" id="1416803"/>
    <lineage>
        <taxon>Bacteria</taxon>
        <taxon>Pseudomonadati</taxon>
        <taxon>Pseudomonadota</taxon>
        <taxon>Betaproteobacteria</taxon>
        <taxon>Burkholderiales</taxon>
        <taxon>Alcaligenaceae</taxon>
        <taxon>Bordetella</taxon>
    </lineage>
</organism>
<accession>A0A261RF19</accession>
<gene>
    <name evidence="1" type="ORF">CAL26_09260</name>
</gene>
<protein>
    <submittedName>
        <fullName evidence="1">Phage tail protein</fullName>
    </submittedName>
</protein>
<sequence length="218" mass="22960">MSVSLPNGVILALATAYGAVKNITALTNAAPAVATSAAHGLSDGALIEVKSGWQKLNDRVFRIDDSTTGAFSLEGTDTTSQTIYPGGTGVGSLREVTAWTQISQVTDTSTSGGDMQFATFSFLENDFESQIPTQASAQSFTLTIADDPTLAGYKALQAAAEKRDVRALRITFPNGSVILYNGYVSFNETPTMTKGQVMAVQATFSLLSRPVRYAAPQA</sequence>
<evidence type="ECO:0000313" key="2">
    <source>
        <dbReference type="Proteomes" id="UP000216857"/>
    </source>
</evidence>
<reference evidence="1" key="1">
    <citation type="submission" date="2017-05" db="EMBL/GenBank/DDBJ databases">
        <title>Complete and WGS of Bordetella genogroups.</title>
        <authorList>
            <person name="Spilker T."/>
            <person name="Lipuma J."/>
        </authorList>
    </citation>
    <scope>NUCLEOTIDE SEQUENCE</scope>
    <source>
        <strain evidence="1">AU21707</strain>
    </source>
</reference>
<dbReference type="Proteomes" id="UP000216857">
    <property type="component" value="Unassembled WGS sequence"/>
</dbReference>
<dbReference type="RefSeq" id="WP_094846589.1">
    <property type="nucleotide sequence ID" value="NZ_NEVJ01000002.1"/>
</dbReference>
<proteinExistence type="predicted"/>
<dbReference type="Gene3D" id="4.10.410.40">
    <property type="match status" value="1"/>
</dbReference>